<evidence type="ECO:0000256" key="1">
    <source>
        <dbReference type="SAM" id="MobiDB-lite"/>
    </source>
</evidence>
<keyword evidence="3" id="KW-1185">Reference proteome</keyword>
<proteinExistence type="predicted"/>
<accession>A0A229NW73</accession>
<dbReference type="PANTHER" id="PTHR42924:SF3">
    <property type="entry name" value="POLYMERASE_HISTIDINOL PHOSPHATASE N-TERMINAL DOMAIN-CONTAINING PROTEIN"/>
    <property type="match status" value="1"/>
</dbReference>
<reference evidence="2 3" key="1">
    <citation type="submission" date="2017-07" db="EMBL/GenBank/DDBJ databases">
        <title>Paenibacillus herberti R33 genome sequencing and assembly.</title>
        <authorList>
            <person name="Su W."/>
        </authorList>
    </citation>
    <scope>NUCLEOTIDE SEQUENCE [LARGE SCALE GENOMIC DNA]</scope>
    <source>
        <strain evidence="2 3">R33</strain>
    </source>
</reference>
<dbReference type="SUPFAM" id="SSF89550">
    <property type="entry name" value="PHP domain-like"/>
    <property type="match status" value="1"/>
</dbReference>
<evidence type="ECO:0000313" key="3">
    <source>
        <dbReference type="Proteomes" id="UP000215145"/>
    </source>
</evidence>
<sequence>MRIDLHTHAKLSKQTEFSEAYYGQMLEEATTAGLTALALTEHFNTRNFKEVYAGLDRMFPYNGHVYDADGLSLFPGMEVDIREQGHILLIGKKDEVLELRERLEPYTGKGSFVAFDQLMDYADDYSMLKIGAHPFRESNSLLGLSREQLSRLDALDLNAKDIYRYSKNVTRERVELLAHELGKPVTAGSDTHQCLQFGSVWNELEREAATALELKMALLRGEHSVVVSDDLELRVKAAAKLKKLMKKLAVLQGELVPSEAEEEADEPTAKQRSGKASSTLAFDPK</sequence>
<dbReference type="InterPro" id="IPR052018">
    <property type="entry name" value="PHP_domain"/>
</dbReference>
<organism evidence="2 3">
    <name type="scientific">Paenibacillus herberti</name>
    <dbReference type="NCBI Taxonomy" id="1619309"/>
    <lineage>
        <taxon>Bacteria</taxon>
        <taxon>Bacillati</taxon>
        <taxon>Bacillota</taxon>
        <taxon>Bacilli</taxon>
        <taxon>Bacillales</taxon>
        <taxon>Paenibacillaceae</taxon>
        <taxon>Paenibacillus</taxon>
    </lineage>
</organism>
<dbReference type="Proteomes" id="UP000215145">
    <property type="component" value="Unassembled WGS sequence"/>
</dbReference>
<gene>
    <name evidence="2" type="ORF">CGZ75_14560</name>
</gene>
<dbReference type="GO" id="GO:0004534">
    <property type="term" value="F:5'-3' RNA exonuclease activity"/>
    <property type="evidence" value="ECO:0007669"/>
    <property type="project" value="TreeGrafter"/>
</dbReference>
<dbReference type="OrthoDB" id="9777619at2"/>
<dbReference type="GO" id="GO:0035312">
    <property type="term" value="F:5'-3' DNA exonuclease activity"/>
    <property type="evidence" value="ECO:0007669"/>
    <property type="project" value="TreeGrafter"/>
</dbReference>
<dbReference type="AlphaFoldDB" id="A0A229NW73"/>
<name>A0A229NW73_9BACL</name>
<feature type="compositionally biased region" description="Polar residues" evidence="1">
    <location>
        <begin position="270"/>
        <end position="285"/>
    </location>
</feature>
<evidence type="ECO:0000313" key="2">
    <source>
        <dbReference type="EMBL" id="OXM14186.1"/>
    </source>
</evidence>
<dbReference type="RefSeq" id="WP_089525008.1">
    <property type="nucleotide sequence ID" value="NZ_NMUQ01000002.1"/>
</dbReference>
<dbReference type="CDD" id="cd07432">
    <property type="entry name" value="PHP_HisPPase"/>
    <property type="match status" value="1"/>
</dbReference>
<dbReference type="Gene3D" id="3.20.20.140">
    <property type="entry name" value="Metal-dependent hydrolases"/>
    <property type="match status" value="1"/>
</dbReference>
<dbReference type="Pfam" id="PF13263">
    <property type="entry name" value="PHP_C"/>
    <property type="match status" value="1"/>
</dbReference>
<feature type="region of interest" description="Disordered" evidence="1">
    <location>
        <begin position="256"/>
        <end position="285"/>
    </location>
</feature>
<protein>
    <submittedName>
        <fullName evidence="2">Histidinol-phosphatase</fullName>
    </submittedName>
</protein>
<comment type="caution">
    <text evidence="2">The sequence shown here is derived from an EMBL/GenBank/DDBJ whole genome shotgun (WGS) entry which is preliminary data.</text>
</comment>
<dbReference type="InterPro" id="IPR016195">
    <property type="entry name" value="Pol/histidinol_Pase-like"/>
</dbReference>
<dbReference type="PANTHER" id="PTHR42924">
    <property type="entry name" value="EXONUCLEASE"/>
    <property type="match status" value="1"/>
</dbReference>
<dbReference type="EMBL" id="NMUQ01000002">
    <property type="protein sequence ID" value="OXM14186.1"/>
    <property type="molecule type" value="Genomic_DNA"/>
</dbReference>